<reference evidence="2 3" key="1">
    <citation type="submission" date="2013-06" db="EMBL/GenBank/DDBJ databases">
        <authorList>
            <person name="Weinstock G."/>
            <person name="Sodergren E."/>
            <person name="Lobos E.A."/>
            <person name="Fulton L."/>
            <person name="Fulton R."/>
            <person name="Courtney L."/>
            <person name="Fronick C."/>
            <person name="O'Laughlin M."/>
            <person name="Godfrey J."/>
            <person name="Wilson R.M."/>
            <person name="Miner T."/>
            <person name="Farmer C."/>
            <person name="Delehaunty K."/>
            <person name="Cordes M."/>
            <person name="Minx P."/>
            <person name="Tomlinson C."/>
            <person name="Chen J."/>
            <person name="Wollam A."/>
            <person name="Pepin K.H."/>
            <person name="Bhonagiri V."/>
            <person name="Zhang X."/>
            <person name="Warren W."/>
            <person name="Mitreva M."/>
            <person name="Mardis E.R."/>
            <person name="Wilson R.K."/>
        </authorList>
    </citation>
    <scope>NUCLEOTIDE SEQUENCE [LARGE SCALE GENOMIC DNA]</scope>
    <source>
        <strain evidence="2 3">F0279</strain>
    </source>
</reference>
<keyword evidence="1" id="KW-1133">Transmembrane helix</keyword>
<dbReference type="AlphaFoldDB" id="U2R7Z4"/>
<feature type="transmembrane region" description="Helical" evidence="1">
    <location>
        <begin position="20"/>
        <end position="38"/>
    </location>
</feature>
<dbReference type="EMBL" id="AWVM01000070">
    <property type="protein sequence ID" value="ERK49753.1"/>
    <property type="molecule type" value="Genomic_DNA"/>
</dbReference>
<dbReference type="Proteomes" id="UP000016626">
    <property type="component" value="Unassembled WGS sequence"/>
</dbReference>
<keyword evidence="1" id="KW-0472">Membrane</keyword>
<feature type="non-terminal residue" evidence="2">
    <location>
        <position position="1"/>
    </location>
</feature>
<gene>
    <name evidence="2" type="ORF">HMPREF9015_01275</name>
</gene>
<organism evidence="2 3">
    <name type="scientific">Leptotrichia wadei (strain F0279)</name>
    <dbReference type="NCBI Taxonomy" id="888055"/>
    <lineage>
        <taxon>Bacteria</taxon>
        <taxon>Fusobacteriati</taxon>
        <taxon>Fusobacteriota</taxon>
        <taxon>Fusobacteriia</taxon>
        <taxon>Fusobacteriales</taxon>
        <taxon>Leptotrichiaceae</taxon>
        <taxon>Leptotrichia</taxon>
    </lineage>
</organism>
<dbReference type="HOGENOM" id="CLU_3281388_0_0_0"/>
<evidence type="ECO:0000313" key="3">
    <source>
        <dbReference type="Proteomes" id="UP000016626"/>
    </source>
</evidence>
<evidence type="ECO:0000313" key="2">
    <source>
        <dbReference type="EMBL" id="ERK49753.1"/>
    </source>
</evidence>
<proteinExistence type="predicted"/>
<protein>
    <submittedName>
        <fullName evidence="2">Uncharacterized protein</fullName>
    </submittedName>
</protein>
<evidence type="ECO:0000256" key="1">
    <source>
        <dbReference type="SAM" id="Phobius"/>
    </source>
</evidence>
<keyword evidence="1" id="KW-0812">Transmembrane</keyword>
<accession>U2R7Z4</accession>
<comment type="caution">
    <text evidence="2">The sequence shown here is derived from an EMBL/GenBank/DDBJ whole genome shotgun (WGS) entry which is preliminary data.</text>
</comment>
<sequence>LLILNIISNYFFRNFIINDFYILYKNCIISVFFFQFFLQKN</sequence>
<name>U2R7Z4_LEPWF</name>